<evidence type="ECO:0000256" key="3">
    <source>
        <dbReference type="SAM" id="MobiDB-lite"/>
    </source>
</evidence>
<dbReference type="InterPro" id="IPR008937">
    <property type="entry name" value="Ras-like_GEF"/>
</dbReference>
<evidence type="ECO:0000256" key="1">
    <source>
        <dbReference type="ARBA" id="ARBA00022658"/>
    </source>
</evidence>
<feature type="region of interest" description="Disordered" evidence="3">
    <location>
        <begin position="556"/>
        <end position="576"/>
    </location>
</feature>
<organism evidence="5 6">
    <name type="scientific">Rhizopus microsporus</name>
    <dbReference type="NCBI Taxonomy" id="58291"/>
    <lineage>
        <taxon>Eukaryota</taxon>
        <taxon>Fungi</taxon>
        <taxon>Fungi incertae sedis</taxon>
        <taxon>Mucoromycota</taxon>
        <taxon>Mucoromycotina</taxon>
        <taxon>Mucoromycetes</taxon>
        <taxon>Mucorales</taxon>
        <taxon>Mucorineae</taxon>
        <taxon>Rhizopodaceae</taxon>
        <taxon>Rhizopus</taxon>
    </lineage>
</organism>
<sequence length="576" mass="65636">MNEFTNATQLLTEGKTEDAFIAFLSIVELSTQQLHQTKFLHQYIVNRPPEYKNSIDLIRKSIDQLEKILVNRPKPPVPPRPVHIDTKNLKRTRGNSIHFVIDEEDEEEDDETVDIVQFLNQPKKANTCSLFLTMDDVLSQTVVDPSNLAPAQTPTTDSLSIPTSSSTRDYIPNIPVPPLLAMHRHLQQQQNDNGMLPKIRSLYMSAMTIPTMMEFSPGLFAYQLTLIESAIFRAIPREALLCHSARTPHNRIIASTDFFNFITRTIEHSILLPQEACRRAEILNRWVKVASKLLALFNYQTLKAVVSALGTPPIQRLRRTWECIPKKQINQLDMLSSLMSESDNYCQYRRHAQFCVDRPAVPFLGVFIHDLTYMSVAATNKQDTRIQSVLNELDRFQRLPEYPQQPPPSFVHKKHLFRPVSNVLHFSSKGTTSAAACMVSEENQSEETVVGLEQQLIMQFVLMRPWVTEKTIDMLSQLREPSKRPVSGSSPTHGNEETEERRSGLSGFWPFRKTTSSSTTTTTPTPDLTWSEGEEDNNEDELGRLLNYRKLSLGTKKSHHRSLSLPSKAIMETTPL</sequence>
<dbReference type="EMBL" id="KV921302">
    <property type="protein sequence ID" value="ORE19904.1"/>
    <property type="molecule type" value="Genomic_DNA"/>
</dbReference>
<accession>A0A1X0S6M1</accession>
<dbReference type="Pfam" id="PF00617">
    <property type="entry name" value="RasGEF"/>
    <property type="match status" value="1"/>
</dbReference>
<keyword evidence="1 2" id="KW-0344">Guanine-nucleotide releasing factor</keyword>
<evidence type="ECO:0000256" key="2">
    <source>
        <dbReference type="PROSITE-ProRule" id="PRU00168"/>
    </source>
</evidence>
<dbReference type="OMA" id="PKKANTC"/>
<gene>
    <name evidence="5" type="ORF">BCV71DRAFT_226040</name>
</gene>
<feature type="compositionally biased region" description="Basic and acidic residues" evidence="3">
    <location>
        <begin position="494"/>
        <end position="503"/>
    </location>
</feature>
<evidence type="ECO:0000259" key="4">
    <source>
        <dbReference type="PROSITE" id="PS50009"/>
    </source>
</evidence>
<dbReference type="InterPro" id="IPR023578">
    <property type="entry name" value="Ras_GEF_dom_sf"/>
</dbReference>
<dbReference type="GO" id="GO:0005886">
    <property type="term" value="C:plasma membrane"/>
    <property type="evidence" value="ECO:0007669"/>
    <property type="project" value="TreeGrafter"/>
</dbReference>
<dbReference type="InterPro" id="IPR036964">
    <property type="entry name" value="RASGEF_cat_dom_sf"/>
</dbReference>
<feature type="compositionally biased region" description="Low complexity" evidence="3">
    <location>
        <begin position="514"/>
        <end position="526"/>
    </location>
</feature>
<evidence type="ECO:0000313" key="5">
    <source>
        <dbReference type="EMBL" id="ORE19904.1"/>
    </source>
</evidence>
<dbReference type="AlphaFoldDB" id="A0A1X0S6M1"/>
<protein>
    <submittedName>
        <fullName evidence="5">Ras GEF</fullName>
    </submittedName>
</protein>
<dbReference type="GO" id="GO:0005085">
    <property type="term" value="F:guanyl-nucleotide exchange factor activity"/>
    <property type="evidence" value="ECO:0007669"/>
    <property type="project" value="UniProtKB-KW"/>
</dbReference>
<dbReference type="InterPro" id="IPR001895">
    <property type="entry name" value="RASGEF_cat_dom"/>
</dbReference>
<dbReference type="VEuPathDB" id="FungiDB:BCV72DRAFT_234520"/>
<dbReference type="PROSITE" id="PS50009">
    <property type="entry name" value="RASGEF_CAT"/>
    <property type="match status" value="1"/>
</dbReference>
<dbReference type="Gene3D" id="1.10.840.10">
    <property type="entry name" value="Ras guanine-nucleotide exchange factors catalytic domain"/>
    <property type="match status" value="1"/>
</dbReference>
<proteinExistence type="predicted"/>
<dbReference type="GO" id="GO:0007265">
    <property type="term" value="P:Ras protein signal transduction"/>
    <property type="evidence" value="ECO:0007669"/>
    <property type="project" value="TreeGrafter"/>
</dbReference>
<name>A0A1X0S6M1_RHIZD</name>
<feature type="region of interest" description="Disordered" evidence="3">
    <location>
        <begin position="477"/>
        <end position="538"/>
    </location>
</feature>
<dbReference type="Proteomes" id="UP000242381">
    <property type="component" value="Unassembled WGS sequence"/>
</dbReference>
<dbReference type="PANTHER" id="PTHR23113:SF368">
    <property type="entry name" value="CELL DIVISION CONTROL PROTEIN 25"/>
    <property type="match status" value="1"/>
</dbReference>
<feature type="domain" description="Ras-GEF" evidence="4">
    <location>
        <begin position="216"/>
        <end position="446"/>
    </location>
</feature>
<dbReference type="PANTHER" id="PTHR23113">
    <property type="entry name" value="GUANINE NUCLEOTIDE EXCHANGE FACTOR"/>
    <property type="match status" value="1"/>
</dbReference>
<evidence type="ECO:0000313" key="6">
    <source>
        <dbReference type="Proteomes" id="UP000242381"/>
    </source>
</evidence>
<dbReference type="SMART" id="SM00147">
    <property type="entry name" value="RasGEF"/>
    <property type="match status" value="1"/>
</dbReference>
<reference evidence="5 6" key="1">
    <citation type="journal article" date="2016" name="Proc. Natl. Acad. Sci. U.S.A.">
        <title>Lipid metabolic changes in an early divergent fungus govern the establishment of a mutualistic symbiosis with endobacteria.</title>
        <authorList>
            <person name="Lastovetsky O.A."/>
            <person name="Gaspar M.L."/>
            <person name="Mondo S.J."/>
            <person name="LaButti K.M."/>
            <person name="Sandor L."/>
            <person name="Grigoriev I.V."/>
            <person name="Henry S.A."/>
            <person name="Pawlowska T.E."/>
        </authorList>
    </citation>
    <scope>NUCLEOTIDE SEQUENCE [LARGE SCALE GENOMIC DNA]</scope>
    <source>
        <strain evidence="5 6">ATCC 11559</strain>
    </source>
</reference>
<feature type="region of interest" description="Disordered" evidence="3">
    <location>
        <begin position="148"/>
        <end position="167"/>
    </location>
</feature>
<dbReference type="SUPFAM" id="SSF48366">
    <property type="entry name" value="Ras GEF"/>
    <property type="match status" value="1"/>
</dbReference>